<reference evidence="1 2" key="1">
    <citation type="submission" date="2019-07" db="EMBL/GenBank/DDBJ databases">
        <title>Whole genome shotgun sequence of Pseudonocardia sulfidoxydans NBRC 16205.</title>
        <authorList>
            <person name="Hosoyama A."/>
            <person name="Uohara A."/>
            <person name="Ohji S."/>
            <person name="Ichikawa N."/>
        </authorList>
    </citation>
    <scope>NUCLEOTIDE SEQUENCE [LARGE SCALE GENOMIC DNA]</scope>
    <source>
        <strain evidence="1 2">NBRC 16205</strain>
    </source>
</reference>
<dbReference type="InterPro" id="IPR006439">
    <property type="entry name" value="HAD-SF_hydro_IA"/>
</dbReference>
<evidence type="ECO:0000313" key="2">
    <source>
        <dbReference type="Proteomes" id="UP000321685"/>
    </source>
</evidence>
<organism evidence="1 2">
    <name type="scientific">Pseudonocardia sulfidoxydans NBRC 16205</name>
    <dbReference type="NCBI Taxonomy" id="1223511"/>
    <lineage>
        <taxon>Bacteria</taxon>
        <taxon>Bacillati</taxon>
        <taxon>Actinomycetota</taxon>
        <taxon>Actinomycetes</taxon>
        <taxon>Pseudonocardiales</taxon>
        <taxon>Pseudonocardiaceae</taxon>
        <taxon>Pseudonocardia</taxon>
    </lineage>
</organism>
<dbReference type="SFLD" id="SFLDG01129">
    <property type="entry name" value="C1.5:_HAD__Beta-PGM__Phosphata"/>
    <property type="match status" value="1"/>
</dbReference>
<dbReference type="PRINTS" id="PR00413">
    <property type="entry name" value="HADHALOGNASE"/>
</dbReference>
<dbReference type="Gene3D" id="3.40.50.1000">
    <property type="entry name" value="HAD superfamily/HAD-like"/>
    <property type="match status" value="1"/>
</dbReference>
<dbReference type="PANTHER" id="PTHR18901:SF38">
    <property type="entry name" value="PSEUDOURIDINE-5'-PHOSPHATASE"/>
    <property type="match status" value="1"/>
</dbReference>
<proteinExistence type="predicted"/>
<dbReference type="SFLD" id="SFLDS00003">
    <property type="entry name" value="Haloacid_Dehalogenase"/>
    <property type="match status" value="1"/>
</dbReference>
<dbReference type="Gene3D" id="1.10.150.240">
    <property type="entry name" value="Putative phosphatase, domain 2"/>
    <property type="match status" value="1"/>
</dbReference>
<dbReference type="RefSeq" id="WP_281290652.1">
    <property type="nucleotide sequence ID" value="NZ_BJVJ01000002.1"/>
</dbReference>
<accession>A0A511D974</accession>
<dbReference type="NCBIfam" id="TIGR01509">
    <property type="entry name" value="HAD-SF-IA-v3"/>
    <property type="match status" value="1"/>
</dbReference>
<dbReference type="FunFam" id="3.40.50.1000:FF:000162">
    <property type="entry name" value="HAD-like protein"/>
    <property type="match status" value="1"/>
</dbReference>
<dbReference type="Pfam" id="PF00702">
    <property type="entry name" value="Hydrolase"/>
    <property type="match status" value="1"/>
</dbReference>
<dbReference type="PANTHER" id="PTHR18901">
    <property type="entry name" value="2-DEOXYGLUCOSE-6-PHOSPHATE PHOSPHATASE 2"/>
    <property type="match status" value="1"/>
</dbReference>
<dbReference type="SUPFAM" id="SSF56784">
    <property type="entry name" value="HAD-like"/>
    <property type="match status" value="1"/>
</dbReference>
<evidence type="ECO:0000313" key="1">
    <source>
        <dbReference type="EMBL" id="GEL21326.1"/>
    </source>
</evidence>
<keyword evidence="2" id="KW-1185">Reference proteome</keyword>
<gene>
    <name evidence="1" type="ORF">PSU4_02800</name>
</gene>
<dbReference type="EMBL" id="BJVJ01000002">
    <property type="protein sequence ID" value="GEL21326.1"/>
    <property type="molecule type" value="Genomic_DNA"/>
</dbReference>
<name>A0A511D974_9PSEU</name>
<sequence>MSSGRPAAVLFDMDGTLVDSEKLWDRSLVDTLTWLGGGPLTDEARRETVGGNLAFSIGVLLREAGVPATPARVAETAEHLHARTEELFLRGLPWRPGAQELLASIRDAAIPAALVTNTGRRLTDLALRTIGTHWFTATVCGDEVEHGKPAPDVYLRAAELLGVPAHECLAVEDSPTGAAAADAAGAVVLVVPCEVPVLDGPRRARRDTLAGLDVAGLSALYTDVRERTSSPLR</sequence>
<dbReference type="AlphaFoldDB" id="A0A511D974"/>
<comment type="caution">
    <text evidence="1">The sequence shown here is derived from an EMBL/GenBank/DDBJ whole genome shotgun (WGS) entry which is preliminary data.</text>
</comment>
<dbReference type="CDD" id="cd07505">
    <property type="entry name" value="HAD_BPGM-like"/>
    <property type="match status" value="1"/>
</dbReference>
<dbReference type="InterPro" id="IPR023214">
    <property type="entry name" value="HAD_sf"/>
</dbReference>
<dbReference type="Proteomes" id="UP000321685">
    <property type="component" value="Unassembled WGS sequence"/>
</dbReference>
<protein>
    <submittedName>
        <fullName evidence="1">Phosphoglycolate phosphatase</fullName>
    </submittedName>
</protein>
<dbReference type="InterPro" id="IPR036412">
    <property type="entry name" value="HAD-like_sf"/>
</dbReference>
<dbReference type="InterPro" id="IPR023198">
    <property type="entry name" value="PGP-like_dom2"/>
</dbReference>